<proteinExistence type="predicted"/>
<dbReference type="CDD" id="cd00761">
    <property type="entry name" value="Glyco_tranf_GTA_type"/>
    <property type="match status" value="1"/>
</dbReference>
<dbReference type="InterPro" id="IPR001173">
    <property type="entry name" value="Glyco_trans_2-like"/>
</dbReference>
<keyword evidence="2" id="KW-0808">Transferase</keyword>
<dbReference type="AlphaFoldDB" id="A0A4R5CV18"/>
<dbReference type="PANTHER" id="PTHR22916">
    <property type="entry name" value="GLYCOSYLTRANSFERASE"/>
    <property type="match status" value="1"/>
</dbReference>
<name>A0A4R5CV18_9FLAO</name>
<gene>
    <name evidence="2" type="ORF">E0F98_07840</name>
</gene>
<dbReference type="InterPro" id="IPR029044">
    <property type="entry name" value="Nucleotide-diphossugar_trans"/>
</dbReference>
<comment type="caution">
    <text evidence="2">The sequence shown here is derived from an EMBL/GenBank/DDBJ whole genome shotgun (WGS) entry which is preliminary data.</text>
</comment>
<dbReference type="EMBL" id="SMFO01000004">
    <property type="protein sequence ID" value="TDE04552.1"/>
    <property type="molecule type" value="Genomic_DNA"/>
</dbReference>
<evidence type="ECO:0000313" key="3">
    <source>
        <dbReference type="Proteomes" id="UP000294597"/>
    </source>
</evidence>
<evidence type="ECO:0000259" key="1">
    <source>
        <dbReference type="Pfam" id="PF00535"/>
    </source>
</evidence>
<evidence type="ECO:0000313" key="2">
    <source>
        <dbReference type="EMBL" id="TDE04552.1"/>
    </source>
</evidence>
<dbReference type="Pfam" id="PF00535">
    <property type="entry name" value="Glycos_transf_2"/>
    <property type="match status" value="1"/>
</dbReference>
<sequence>MENFQKSLLSIIIPTIGRIEELISLLESIYSCDTDHSQIEIIVIDQNNISFLKEVRLKFESVRFENVDFKGLSKAKNYGAALANGKWLCFPDDDCEFFYDTIKLALHFLNESKADIIFGKCIDRNANDSVMNFKNQDFTLTVETMSGGFVEATGFVKKEVFSQYKFDESMGAGCFHGAEEGYDWLFRILKNSKYKVIFNPLILFYHPQIISVKGDQASIKRVFTYRCGFAKLCFKHEFYFKFFKRVVLVSFSLPFFAFFDQKKLRYYSAELLGLFSGAIIK</sequence>
<reference evidence="2 3" key="1">
    <citation type="submission" date="2019-03" db="EMBL/GenBank/DDBJ databases">
        <title>Flavobacterium TSA-D2 sp. nov., isolated from arctic soil.</title>
        <authorList>
            <person name="Chaudhary D.K."/>
        </authorList>
    </citation>
    <scope>NUCLEOTIDE SEQUENCE [LARGE SCALE GENOMIC DNA]</scope>
    <source>
        <strain evidence="2 3">TSA-D2</strain>
    </source>
</reference>
<dbReference type="PANTHER" id="PTHR22916:SF3">
    <property type="entry name" value="UDP-GLCNAC:BETAGAL BETA-1,3-N-ACETYLGLUCOSAMINYLTRANSFERASE-LIKE PROTEIN 1"/>
    <property type="match status" value="1"/>
</dbReference>
<dbReference type="Proteomes" id="UP000294597">
    <property type="component" value="Unassembled WGS sequence"/>
</dbReference>
<dbReference type="Gene3D" id="3.90.550.10">
    <property type="entry name" value="Spore Coat Polysaccharide Biosynthesis Protein SpsA, Chain A"/>
    <property type="match status" value="1"/>
</dbReference>
<organism evidence="2 3">
    <name type="scientific">Flavobacterium hiemivividum</name>
    <dbReference type="NCBI Taxonomy" id="2541734"/>
    <lineage>
        <taxon>Bacteria</taxon>
        <taxon>Pseudomonadati</taxon>
        <taxon>Bacteroidota</taxon>
        <taxon>Flavobacteriia</taxon>
        <taxon>Flavobacteriales</taxon>
        <taxon>Flavobacteriaceae</taxon>
        <taxon>Flavobacterium</taxon>
    </lineage>
</organism>
<dbReference type="SUPFAM" id="SSF53448">
    <property type="entry name" value="Nucleotide-diphospho-sugar transferases"/>
    <property type="match status" value="1"/>
</dbReference>
<keyword evidence="3" id="KW-1185">Reference proteome</keyword>
<protein>
    <submittedName>
        <fullName evidence="2">Glycosyltransferase family 2 protein</fullName>
    </submittedName>
</protein>
<feature type="domain" description="Glycosyltransferase 2-like" evidence="1">
    <location>
        <begin position="10"/>
        <end position="133"/>
    </location>
</feature>
<accession>A0A4R5CV18</accession>
<dbReference type="GO" id="GO:0016758">
    <property type="term" value="F:hexosyltransferase activity"/>
    <property type="evidence" value="ECO:0007669"/>
    <property type="project" value="UniProtKB-ARBA"/>
</dbReference>
<dbReference type="RefSeq" id="WP_132110185.1">
    <property type="nucleotide sequence ID" value="NZ_SMFO01000004.1"/>
</dbReference>